<protein>
    <recommendedName>
        <fullName evidence="1">Integrase catalytic domain-containing protein</fullName>
    </recommendedName>
</protein>
<feature type="domain" description="Integrase catalytic" evidence="1">
    <location>
        <begin position="1"/>
        <end position="115"/>
    </location>
</feature>
<comment type="caution">
    <text evidence="2">The sequence shown here is derived from an EMBL/GenBank/DDBJ whole genome shotgun (WGS) entry which is preliminary data.</text>
</comment>
<dbReference type="AlphaFoldDB" id="A0A371HAY8"/>
<evidence type="ECO:0000259" key="1">
    <source>
        <dbReference type="PROSITE" id="PS50994"/>
    </source>
</evidence>
<proteinExistence type="predicted"/>
<dbReference type="InterPro" id="IPR001584">
    <property type="entry name" value="Integrase_cat-core"/>
</dbReference>
<name>A0A371HAY8_MUCPR</name>
<dbReference type="InterPro" id="IPR052160">
    <property type="entry name" value="Gypsy_RT_Integrase-like"/>
</dbReference>
<gene>
    <name evidence="2" type="ORF">CR513_16926</name>
</gene>
<sequence length="147" mass="16799">MPQQPMIFFEIFYVWGIDFIGPFSISYGNSYILLVIDYVSKWVKAKATKIKDAKIVVEFVKSNIFCKFSVLKALISDQGMEVRDTASNRTFKVNDHQLKPYHEGPNLSSTLGEMDIITAVELVIPDNPSRRSPQLFEFITALRAMQI</sequence>
<accession>A0A371HAY8</accession>
<keyword evidence="3" id="KW-1185">Reference proteome</keyword>
<dbReference type="EMBL" id="QJKJ01003103">
    <property type="protein sequence ID" value="RDX99952.1"/>
    <property type="molecule type" value="Genomic_DNA"/>
</dbReference>
<reference evidence="2" key="1">
    <citation type="submission" date="2018-05" db="EMBL/GenBank/DDBJ databases">
        <title>Draft genome of Mucuna pruriens seed.</title>
        <authorList>
            <person name="Nnadi N.E."/>
            <person name="Vos R."/>
            <person name="Hasami M.H."/>
            <person name="Devisetty U.K."/>
            <person name="Aguiy J.C."/>
        </authorList>
    </citation>
    <scope>NUCLEOTIDE SEQUENCE [LARGE SCALE GENOMIC DNA]</scope>
    <source>
        <strain evidence="2">JCA_2017</strain>
    </source>
</reference>
<dbReference type="GO" id="GO:0015074">
    <property type="term" value="P:DNA integration"/>
    <property type="evidence" value="ECO:0007669"/>
    <property type="project" value="InterPro"/>
</dbReference>
<dbReference type="GO" id="GO:0003676">
    <property type="term" value="F:nucleic acid binding"/>
    <property type="evidence" value="ECO:0007669"/>
    <property type="project" value="InterPro"/>
</dbReference>
<dbReference type="OrthoDB" id="1739170at2759"/>
<dbReference type="InterPro" id="IPR036397">
    <property type="entry name" value="RNaseH_sf"/>
</dbReference>
<dbReference type="Proteomes" id="UP000257109">
    <property type="component" value="Unassembled WGS sequence"/>
</dbReference>
<dbReference type="SUPFAM" id="SSF53098">
    <property type="entry name" value="Ribonuclease H-like"/>
    <property type="match status" value="1"/>
</dbReference>
<dbReference type="Gene3D" id="3.30.420.10">
    <property type="entry name" value="Ribonuclease H-like superfamily/Ribonuclease H"/>
    <property type="match status" value="1"/>
</dbReference>
<evidence type="ECO:0000313" key="3">
    <source>
        <dbReference type="Proteomes" id="UP000257109"/>
    </source>
</evidence>
<evidence type="ECO:0000313" key="2">
    <source>
        <dbReference type="EMBL" id="RDX99952.1"/>
    </source>
</evidence>
<dbReference type="PANTHER" id="PTHR47266">
    <property type="entry name" value="ENDONUCLEASE-RELATED"/>
    <property type="match status" value="1"/>
</dbReference>
<organism evidence="2 3">
    <name type="scientific">Mucuna pruriens</name>
    <name type="common">Velvet bean</name>
    <name type="synonym">Dolichos pruriens</name>
    <dbReference type="NCBI Taxonomy" id="157652"/>
    <lineage>
        <taxon>Eukaryota</taxon>
        <taxon>Viridiplantae</taxon>
        <taxon>Streptophyta</taxon>
        <taxon>Embryophyta</taxon>
        <taxon>Tracheophyta</taxon>
        <taxon>Spermatophyta</taxon>
        <taxon>Magnoliopsida</taxon>
        <taxon>eudicotyledons</taxon>
        <taxon>Gunneridae</taxon>
        <taxon>Pentapetalae</taxon>
        <taxon>rosids</taxon>
        <taxon>fabids</taxon>
        <taxon>Fabales</taxon>
        <taxon>Fabaceae</taxon>
        <taxon>Papilionoideae</taxon>
        <taxon>50 kb inversion clade</taxon>
        <taxon>NPAAA clade</taxon>
        <taxon>indigoferoid/millettioid clade</taxon>
        <taxon>Phaseoleae</taxon>
        <taxon>Mucuna</taxon>
    </lineage>
</organism>
<dbReference type="PROSITE" id="PS50994">
    <property type="entry name" value="INTEGRASE"/>
    <property type="match status" value="1"/>
</dbReference>
<feature type="non-terminal residue" evidence="2">
    <location>
        <position position="1"/>
    </location>
</feature>
<dbReference type="InterPro" id="IPR012337">
    <property type="entry name" value="RNaseH-like_sf"/>
</dbReference>
<dbReference type="STRING" id="157652.A0A371HAY8"/>